<reference evidence="2" key="1">
    <citation type="journal article" date="2015" name="Proc. Natl. Acad. Sci. U.S.A.">
        <title>Networks of energetic and metabolic interactions define dynamics in microbial communities.</title>
        <authorList>
            <person name="Embree M."/>
            <person name="Liu J.K."/>
            <person name="Al-Bassam M.M."/>
            <person name="Zengler K."/>
        </authorList>
    </citation>
    <scope>NUCLEOTIDE SEQUENCE</scope>
</reference>
<protein>
    <submittedName>
        <fullName evidence="2">Uncharacterized protein</fullName>
    </submittedName>
</protein>
<sequence length="202" mass="21961">MPRSGRRGREEMSSSPAAGLTWILSDPGWKGWRFKRDPPGGNHLPPIHDTISHPRSCRQTLAPVRCLLMVPSESTGRRRRSGQENPGSSPLTGISPVFRGILILLPAHHVFMDPMLVFSLILMLFLVLNTILLIMRFRAAPDKPMGKGIGLALGLAIGLTLWVPLTVLTGNQATGIMIGSGIGIFLAIGLESYSARIRRRAG</sequence>
<keyword evidence="1" id="KW-0472">Membrane</keyword>
<feature type="transmembrane region" description="Helical" evidence="1">
    <location>
        <begin position="149"/>
        <end position="167"/>
    </location>
</feature>
<organism evidence="2">
    <name type="scientific">hydrocarbon metagenome</name>
    <dbReference type="NCBI Taxonomy" id="938273"/>
    <lineage>
        <taxon>unclassified sequences</taxon>
        <taxon>metagenomes</taxon>
        <taxon>ecological metagenomes</taxon>
    </lineage>
</organism>
<proteinExistence type="predicted"/>
<evidence type="ECO:0000313" key="2">
    <source>
        <dbReference type="EMBL" id="KUG15437.1"/>
    </source>
</evidence>
<dbReference type="EMBL" id="LNQE01001556">
    <property type="protein sequence ID" value="KUG15437.1"/>
    <property type="molecule type" value="Genomic_DNA"/>
</dbReference>
<gene>
    <name evidence="2" type="ORF">ASZ90_014900</name>
</gene>
<keyword evidence="1" id="KW-1133">Transmembrane helix</keyword>
<feature type="transmembrane region" description="Helical" evidence="1">
    <location>
        <begin position="115"/>
        <end position="137"/>
    </location>
</feature>
<evidence type="ECO:0000256" key="1">
    <source>
        <dbReference type="SAM" id="Phobius"/>
    </source>
</evidence>
<comment type="caution">
    <text evidence="2">The sequence shown here is derived from an EMBL/GenBank/DDBJ whole genome shotgun (WGS) entry which is preliminary data.</text>
</comment>
<keyword evidence="1" id="KW-0812">Transmembrane</keyword>
<feature type="transmembrane region" description="Helical" evidence="1">
    <location>
        <begin position="173"/>
        <end position="190"/>
    </location>
</feature>
<accession>A0A0W8F3Q9</accession>
<name>A0A0W8F3Q9_9ZZZZ</name>
<dbReference type="AlphaFoldDB" id="A0A0W8F3Q9"/>